<feature type="non-terminal residue" evidence="2">
    <location>
        <position position="67"/>
    </location>
</feature>
<evidence type="ECO:0000313" key="2">
    <source>
        <dbReference type="EMBL" id="NEE21908.1"/>
    </source>
</evidence>
<dbReference type="AlphaFoldDB" id="A0A6G3XVR6"/>
<feature type="region of interest" description="Disordered" evidence="1">
    <location>
        <begin position="1"/>
        <end position="67"/>
    </location>
</feature>
<comment type="caution">
    <text evidence="2">The sequence shown here is derived from an EMBL/GenBank/DDBJ whole genome shotgun (WGS) entry which is preliminary data.</text>
</comment>
<evidence type="ECO:0000256" key="1">
    <source>
        <dbReference type="SAM" id="MobiDB-lite"/>
    </source>
</evidence>
<accession>A0A6G3XVR6</accession>
<dbReference type="EMBL" id="JAAGMN010009404">
    <property type="protein sequence ID" value="NEE21908.1"/>
    <property type="molecule type" value="Genomic_DNA"/>
</dbReference>
<proteinExistence type="predicted"/>
<name>A0A6G3XVR6_9ACTN</name>
<organism evidence="2">
    <name type="scientific">Streptomyces sp. SID7499</name>
    <dbReference type="NCBI Taxonomy" id="2706086"/>
    <lineage>
        <taxon>Bacteria</taxon>
        <taxon>Bacillati</taxon>
        <taxon>Actinomycetota</taxon>
        <taxon>Actinomycetes</taxon>
        <taxon>Kitasatosporales</taxon>
        <taxon>Streptomycetaceae</taxon>
        <taxon>Streptomyces</taxon>
    </lineage>
</organism>
<gene>
    <name evidence="2" type="ORF">G3M58_87535</name>
</gene>
<protein>
    <submittedName>
        <fullName evidence="2">RNase adaptor protein RapZ</fullName>
    </submittedName>
</protein>
<sequence>MTENSHENAQSGAAHETADRDSTDRDVTDRDSTDRDTADRADGAADVSTSTPNETGEAAIPELVIIS</sequence>
<feature type="compositionally biased region" description="Basic and acidic residues" evidence="1">
    <location>
        <begin position="16"/>
        <end position="43"/>
    </location>
</feature>
<reference evidence="2" key="1">
    <citation type="submission" date="2020-01" db="EMBL/GenBank/DDBJ databases">
        <title>Insect and environment-associated Actinomycetes.</title>
        <authorList>
            <person name="Currrie C."/>
            <person name="Chevrette M."/>
            <person name="Carlson C."/>
            <person name="Stubbendieck R."/>
            <person name="Wendt-Pienkowski E."/>
        </authorList>
    </citation>
    <scope>NUCLEOTIDE SEQUENCE</scope>
    <source>
        <strain evidence="2">SID7499</strain>
    </source>
</reference>